<feature type="transmembrane region" description="Helical" evidence="6">
    <location>
        <begin position="496"/>
        <end position="518"/>
    </location>
</feature>
<feature type="transmembrane region" description="Helical" evidence="6">
    <location>
        <begin position="275"/>
        <end position="296"/>
    </location>
</feature>
<dbReference type="Gene3D" id="1.20.5.2700">
    <property type="match status" value="1"/>
</dbReference>
<evidence type="ECO:0000256" key="6">
    <source>
        <dbReference type="SAM" id="Phobius"/>
    </source>
</evidence>
<keyword evidence="3 6" id="KW-1133">Transmembrane helix</keyword>
<sequence>MTTTTLAALVPLLPFLGAAAGLLLGRTAPGFVRPLAVLPTLASLVLAAVVAVRQGGGKAIDAATELTPTGSVPIDLALHIDGFAALVAVLVGVVATCVQIYSTGYLRDDSRYPSYAALVSLFTSAMLLVVYSGDLMVLLVGWEIMGICSYFLVGHYWETPEARAASLKAFLVTKLGDVPFLIGLFALAADAGSFRITRILSTVADGGLDQPTLIALLLLAGVAGKSAQFPLHTWLPDAMAGPTPVSALIHAATMVAAGVYFVARLLPVFEASQAAMVVLAVMAAVTMTGSGLAALAQDDIKRVLAYSTIGQLGYMTGALAVADRGAAVFHLISHGAFKALLFLAAGVIIHAAGTNSLAAMSRMGGLRARVPDAFWTMTVALLALAAIPPFSGFFSKESVLGAAEQAITGHAQGVPGAAGWIVLVAGLVTALLTAAYAMRLWLLAFNGRGTEAPDHGRQPRTMTVVLWVLAVPSLAFGAFAYRVLPDWFGGGDLAPTVATSVLGTGVSLVGGIVTYAAWRHTTSPAARIPLGAVAAHPEADAAQVEAEAIASHAPAYGGVAAAPDPADPGRLLLGPLHRHAAVGFHLDGVYRALFVRPVQAAAGLVRFLDREVVDTYVRGAGALPRWLGIAVRRAQTGNVQTYVSALLAGTVVLAVAAVLFATGA</sequence>
<dbReference type="Pfam" id="PF00662">
    <property type="entry name" value="Proton_antipo_N"/>
    <property type="match status" value="1"/>
</dbReference>
<feature type="transmembrane region" description="Helical" evidence="6">
    <location>
        <begin position="137"/>
        <end position="157"/>
    </location>
</feature>
<evidence type="ECO:0000256" key="5">
    <source>
        <dbReference type="RuleBase" id="RU000320"/>
    </source>
</evidence>
<evidence type="ECO:0000259" key="8">
    <source>
        <dbReference type="Pfam" id="PF00662"/>
    </source>
</evidence>
<dbReference type="GO" id="GO:0012505">
    <property type="term" value="C:endomembrane system"/>
    <property type="evidence" value="ECO:0007669"/>
    <property type="project" value="UniProtKB-SubCell"/>
</dbReference>
<dbReference type="OrthoDB" id="9811798at2"/>
<keyword evidence="4 6" id="KW-0472">Membrane</keyword>
<feature type="transmembrane region" description="Helical" evidence="6">
    <location>
        <begin position="464"/>
        <end position="484"/>
    </location>
</feature>
<gene>
    <name evidence="9" type="ORF">SZN_01974</name>
</gene>
<dbReference type="RefSeq" id="WP_007490994.1">
    <property type="nucleotide sequence ID" value="NZ_AGBF01000002.1"/>
</dbReference>
<feature type="transmembrane region" description="Helical" evidence="6">
    <location>
        <begin position="245"/>
        <end position="263"/>
    </location>
</feature>
<dbReference type="Pfam" id="PF00361">
    <property type="entry name" value="Proton_antipo_M"/>
    <property type="match status" value="1"/>
</dbReference>
<dbReference type="PRINTS" id="PR01434">
    <property type="entry name" value="NADHDHGNASE5"/>
</dbReference>
<feature type="domain" description="NADH:quinone oxidoreductase/Mrp antiporter transmembrane" evidence="7">
    <location>
        <begin position="132"/>
        <end position="405"/>
    </location>
</feature>
<feature type="transmembrane region" description="Helical" evidence="6">
    <location>
        <begin position="6"/>
        <end position="24"/>
    </location>
</feature>
<feature type="transmembrane region" description="Helical" evidence="6">
    <location>
        <begin position="373"/>
        <end position="394"/>
    </location>
</feature>
<dbReference type="PANTHER" id="PTHR42829">
    <property type="entry name" value="NADH-UBIQUINONE OXIDOREDUCTASE CHAIN 5"/>
    <property type="match status" value="1"/>
</dbReference>
<dbReference type="Proteomes" id="UP000004217">
    <property type="component" value="Unassembled WGS sequence"/>
</dbReference>
<dbReference type="InterPro" id="IPR018393">
    <property type="entry name" value="NADHpl_OxRdtase_5_subgr"/>
</dbReference>
<dbReference type="PRINTS" id="PR01435">
    <property type="entry name" value="NPOXDRDTASE5"/>
</dbReference>
<feature type="domain" description="NADH-Ubiquinone oxidoreductase (complex I) chain 5 N-terminal" evidence="8">
    <location>
        <begin position="68"/>
        <end position="115"/>
    </location>
</feature>
<dbReference type="InterPro" id="IPR001750">
    <property type="entry name" value="ND/Mrp_TM"/>
</dbReference>
<evidence type="ECO:0000313" key="9">
    <source>
        <dbReference type="EMBL" id="EGX61668.1"/>
    </source>
</evidence>
<dbReference type="GO" id="GO:0015990">
    <property type="term" value="P:electron transport coupled proton transport"/>
    <property type="evidence" value="ECO:0007669"/>
    <property type="project" value="TreeGrafter"/>
</dbReference>
<feature type="transmembrane region" description="Helical" evidence="6">
    <location>
        <begin position="208"/>
        <end position="224"/>
    </location>
</feature>
<keyword evidence="2 5" id="KW-0812">Transmembrane</keyword>
<feature type="transmembrane region" description="Helical" evidence="6">
    <location>
        <begin position="642"/>
        <end position="661"/>
    </location>
</feature>
<feature type="transmembrane region" description="Helical" evidence="6">
    <location>
        <begin position="328"/>
        <end position="352"/>
    </location>
</feature>
<dbReference type="GO" id="GO:0003954">
    <property type="term" value="F:NADH dehydrogenase activity"/>
    <property type="evidence" value="ECO:0007669"/>
    <property type="project" value="TreeGrafter"/>
</dbReference>
<feature type="transmembrane region" description="Helical" evidence="6">
    <location>
        <begin position="303"/>
        <end position="322"/>
    </location>
</feature>
<name>G2G4J3_9ACTN</name>
<evidence type="ECO:0000256" key="2">
    <source>
        <dbReference type="ARBA" id="ARBA00022692"/>
    </source>
</evidence>
<organism evidence="9 10">
    <name type="scientific">Streptomyces zinciresistens K42</name>
    <dbReference type="NCBI Taxonomy" id="700597"/>
    <lineage>
        <taxon>Bacteria</taxon>
        <taxon>Bacillati</taxon>
        <taxon>Actinomycetota</taxon>
        <taxon>Actinomycetes</taxon>
        <taxon>Kitasatosporales</taxon>
        <taxon>Streptomycetaceae</taxon>
        <taxon>Streptomyces</taxon>
    </lineage>
</organism>
<comment type="caution">
    <text evidence="9">The sequence shown here is derived from an EMBL/GenBank/DDBJ whole genome shotgun (WGS) entry which is preliminary data.</text>
</comment>
<evidence type="ECO:0000256" key="3">
    <source>
        <dbReference type="ARBA" id="ARBA00022989"/>
    </source>
</evidence>
<dbReference type="NCBIfam" id="TIGR01974">
    <property type="entry name" value="NDH_I_L"/>
    <property type="match status" value="1"/>
</dbReference>
<dbReference type="InterPro" id="IPR003945">
    <property type="entry name" value="NU5C-like"/>
</dbReference>
<dbReference type="GO" id="GO:0008137">
    <property type="term" value="F:NADH dehydrogenase (ubiquinone) activity"/>
    <property type="evidence" value="ECO:0007669"/>
    <property type="project" value="InterPro"/>
</dbReference>
<protein>
    <submittedName>
        <fullName evidence="9">NADH dehydrogenase I chain L</fullName>
    </submittedName>
</protein>
<feature type="transmembrane region" description="Helical" evidence="6">
    <location>
        <begin position="420"/>
        <end position="443"/>
    </location>
</feature>
<feature type="transmembrane region" description="Helical" evidence="6">
    <location>
        <begin position="169"/>
        <end position="188"/>
    </location>
</feature>
<comment type="subcellular location">
    <subcellularLocation>
        <location evidence="1">Endomembrane system</location>
        <topology evidence="1">Multi-pass membrane protein</topology>
    </subcellularLocation>
    <subcellularLocation>
        <location evidence="5">Membrane</location>
        <topology evidence="5">Multi-pass membrane protein</topology>
    </subcellularLocation>
</comment>
<dbReference type="InterPro" id="IPR001516">
    <property type="entry name" value="Proton_antipo_N"/>
</dbReference>
<dbReference type="PANTHER" id="PTHR42829:SF2">
    <property type="entry name" value="NADH-UBIQUINONE OXIDOREDUCTASE CHAIN 5"/>
    <property type="match status" value="1"/>
</dbReference>
<proteinExistence type="predicted"/>
<dbReference type="PATRIC" id="fig|700597.3.peg.379"/>
<feature type="transmembrane region" description="Helical" evidence="6">
    <location>
        <begin position="76"/>
        <end position="100"/>
    </location>
</feature>
<feature type="transmembrane region" description="Helical" evidence="6">
    <location>
        <begin position="112"/>
        <end position="131"/>
    </location>
</feature>
<evidence type="ECO:0000256" key="4">
    <source>
        <dbReference type="ARBA" id="ARBA00023136"/>
    </source>
</evidence>
<dbReference type="AlphaFoldDB" id="G2G4J3"/>
<dbReference type="GO" id="GO:0016020">
    <property type="term" value="C:membrane"/>
    <property type="evidence" value="ECO:0007669"/>
    <property type="project" value="UniProtKB-SubCell"/>
</dbReference>
<evidence type="ECO:0000259" key="7">
    <source>
        <dbReference type="Pfam" id="PF00361"/>
    </source>
</evidence>
<evidence type="ECO:0000313" key="10">
    <source>
        <dbReference type="Proteomes" id="UP000004217"/>
    </source>
</evidence>
<reference evidence="9 10" key="1">
    <citation type="submission" date="2011-08" db="EMBL/GenBank/DDBJ databases">
        <authorList>
            <person name="Lin Y."/>
            <person name="Hao X."/>
            <person name="Johnstone L."/>
            <person name="Miller S.J."/>
            <person name="Wei G."/>
            <person name="Rensing C."/>
        </authorList>
    </citation>
    <scope>NUCLEOTIDE SEQUENCE [LARGE SCALE GENOMIC DNA]</scope>
    <source>
        <strain evidence="9 10">K42</strain>
    </source>
</reference>
<dbReference type="EMBL" id="AGBF01000002">
    <property type="protein sequence ID" value="EGX61668.1"/>
    <property type="molecule type" value="Genomic_DNA"/>
</dbReference>
<keyword evidence="10" id="KW-1185">Reference proteome</keyword>
<dbReference type="GO" id="GO:0042773">
    <property type="term" value="P:ATP synthesis coupled electron transport"/>
    <property type="evidence" value="ECO:0007669"/>
    <property type="project" value="InterPro"/>
</dbReference>
<accession>G2G4J3</accession>
<feature type="transmembrane region" description="Helical" evidence="6">
    <location>
        <begin position="36"/>
        <end position="56"/>
    </location>
</feature>
<evidence type="ECO:0000256" key="1">
    <source>
        <dbReference type="ARBA" id="ARBA00004127"/>
    </source>
</evidence>